<evidence type="ECO:0000256" key="4">
    <source>
        <dbReference type="ARBA" id="ARBA00025212"/>
    </source>
</evidence>
<sequence length="181" mass="20525">MKNLTKISKFLSLILRHQPQKIGLQLDQLGWAGVKDLIQKSNNLNMKMLELVVANNNKKRFEFNEERTKIRAVQGHSVKVDLGYKTQKPPEILYHGTAMKNHATILQEGLKKMKRHAVHLSADRMTANNVGKRHGRLLVYVVHAEAMHEDGIKFYLSNNGVWLTDSVNPKYLSIATGAFVG</sequence>
<dbReference type="InterPro" id="IPR042081">
    <property type="entry name" value="RNA_2'-PTrans_C"/>
</dbReference>
<dbReference type="NCBIfam" id="NF002014">
    <property type="entry name" value="PRK00819.1-4"/>
    <property type="match status" value="1"/>
</dbReference>
<dbReference type="AlphaFoldDB" id="A0A0F9QP73"/>
<dbReference type="EMBL" id="LAZR01003766">
    <property type="protein sequence ID" value="KKN14931.1"/>
    <property type="molecule type" value="Genomic_DNA"/>
</dbReference>
<evidence type="ECO:0000256" key="2">
    <source>
        <dbReference type="ARBA" id="ARBA00022679"/>
    </source>
</evidence>
<organism evidence="5">
    <name type="scientific">marine sediment metagenome</name>
    <dbReference type="NCBI Taxonomy" id="412755"/>
    <lineage>
        <taxon>unclassified sequences</taxon>
        <taxon>metagenomes</taxon>
        <taxon>ecological metagenomes</taxon>
    </lineage>
</organism>
<dbReference type="HAMAP" id="MF_00299">
    <property type="entry name" value="KptA"/>
    <property type="match status" value="1"/>
</dbReference>
<dbReference type="PANTHER" id="PTHR12684:SF2">
    <property type="entry name" value="TRNA 2'-PHOSPHOTRANSFERASE 1"/>
    <property type="match status" value="1"/>
</dbReference>
<comment type="caution">
    <text evidence="5">The sequence shown here is derived from an EMBL/GenBank/DDBJ whole genome shotgun (WGS) entry which is preliminary data.</text>
</comment>
<dbReference type="InterPro" id="IPR022928">
    <property type="entry name" value="RNA_2'-PTrans_KptA"/>
</dbReference>
<evidence type="ECO:0000313" key="5">
    <source>
        <dbReference type="EMBL" id="KKN14931.1"/>
    </source>
</evidence>
<dbReference type="GO" id="GO:0000215">
    <property type="term" value="F:tRNA 2'-phosphotransferase activity"/>
    <property type="evidence" value="ECO:0007669"/>
    <property type="project" value="TreeGrafter"/>
</dbReference>
<proteinExistence type="inferred from homology"/>
<protein>
    <recommendedName>
        <fullName evidence="6">RNA 2'-phosphotransferase</fullName>
    </recommendedName>
</protein>
<dbReference type="Pfam" id="PF01885">
    <property type="entry name" value="PTS_2-RNA"/>
    <property type="match status" value="1"/>
</dbReference>
<keyword evidence="2" id="KW-0808">Transferase</keyword>
<evidence type="ECO:0008006" key="6">
    <source>
        <dbReference type="Google" id="ProtNLM"/>
    </source>
</evidence>
<dbReference type="PANTHER" id="PTHR12684">
    <property type="entry name" value="PUTATIVE PHOSPHOTRANSFERASE"/>
    <property type="match status" value="1"/>
</dbReference>
<evidence type="ECO:0000256" key="1">
    <source>
        <dbReference type="ARBA" id="ARBA00009836"/>
    </source>
</evidence>
<evidence type="ECO:0000256" key="3">
    <source>
        <dbReference type="ARBA" id="ARBA00023027"/>
    </source>
</evidence>
<accession>A0A0F9QP73</accession>
<comment type="function">
    <text evidence="4">Removes the 2'-phosphate from RNA via an intermediate in which the phosphate is ADP-ribosylated by NAD followed by a presumed transesterification to release the RNA and generate ADP-ribose 1''-2''-cyclic phosphate (APPR&gt;P). May function as an ADP-ribosylase.</text>
</comment>
<dbReference type="Gene3D" id="1.10.10.970">
    <property type="entry name" value="RNA 2'-phosphotransferase, Tpt1/KptA family, N-terminal domain"/>
    <property type="match status" value="1"/>
</dbReference>
<dbReference type="InterPro" id="IPR042080">
    <property type="entry name" value="RNA_2'-PTrans_N"/>
</dbReference>
<dbReference type="Gene3D" id="3.20.170.30">
    <property type="match status" value="1"/>
</dbReference>
<gene>
    <name evidence="5" type="ORF">LCGC14_0991180</name>
</gene>
<keyword evidence="3" id="KW-0520">NAD</keyword>
<dbReference type="GO" id="GO:0008033">
    <property type="term" value="P:tRNA processing"/>
    <property type="evidence" value="ECO:0007669"/>
    <property type="project" value="TreeGrafter"/>
</dbReference>
<reference evidence="5" key="1">
    <citation type="journal article" date="2015" name="Nature">
        <title>Complex archaea that bridge the gap between prokaryotes and eukaryotes.</title>
        <authorList>
            <person name="Spang A."/>
            <person name="Saw J.H."/>
            <person name="Jorgensen S.L."/>
            <person name="Zaremba-Niedzwiedzka K."/>
            <person name="Martijn J."/>
            <person name="Lind A.E."/>
            <person name="van Eijk R."/>
            <person name="Schleper C."/>
            <person name="Guy L."/>
            <person name="Ettema T.J."/>
        </authorList>
    </citation>
    <scope>NUCLEOTIDE SEQUENCE</scope>
</reference>
<name>A0A0F9QP73_9ZZZZ</name>
<dbReference type="GO" id="GO:0003950">
    <property type="term" value="F:NAD+ poly-ADP-ribosyltransferase activity"/>
    <property type="evidence" value="ECO:0007669"/>
    <property type="project" value="InterPro"/>
</dbReference>
<dbReference type="InterPro" id="IPR002745">
    <property type="entry name" value="Ptrans_KptA/Tpt1"/>
</dbReference>
<dbReference type="SUPFAM" id="SSF56399">
    <property type="entry name" value="ADP-ribosylation"/>
    <property type="match status" value="1"/>
</dbReference>
<comment type="similarity">
    <text evidence="1">Belongs to the KptA/TPT1 family.</text>
</comment>